<gene>
    <name evidence="2" type="ORF">TVY486_1112090</name>
</gene>
<feature type="region of interest" description="Disordered" evidence="1">
    <location>
        <begin position="150"/>
        <end position="177"/>
    </location>
</feature>
<dbReference type="VEuPathDB" id="TriTrypDB:TvY486_1112090"/>
<organism evidence="2">
    <name type="scientific">Trypanosoma vivax (strain Y486)</name>
    <dbReference type="NCBI Taxonomy" id="1055687"/>
    <lineage>
        <taxon>Eukaryota</taxon>
        <taxon>Discoba</taxon>
        <taxon>Euglenozoa</taxon>
        <taxon>Kinetoplastea</taxon>
        <taxon>Metakinetoplastina</taxon>
        <taxon>Trypanosomatida</taxon>
        <taxon>Trypanosomatidae</taxon>
        <taxon>Trypanosoma</taxon>
        <taxon>Duttonella</taxon>
    </lineage>
</organism>
<evidence type="ECO:0000313" key="2">
    <source>
        <dbReference type="EMBL" id="CCC53725.1"/>
    </source>
</evidence>
<proteinExistence type="predicted"/>
<sequence>MFRVHRFVVKLAGSAKGARTLSDCDVLGGKNLPPGTIKTLITDLRVDIGECISASENRLDGLKQGDLNHLESPEADAAHLKRVQAEADALFAKLPLPQDPMKAALDPTEDEVKGREEWEVLREAVRERYQRQLSLGAAEKKRIETAMQSYHNGNECSNPPESKPSVVSNEAESLRRRIDRMKEEVARLERMLGTTPSQ</sequence>
<evidence type="ECO:0000256" key="1">
    <source>
        <dbReference type="SAM" id="MobiDB-lite"/>
    </source>
</evidence>
<protein>
    <submittedName>
        <fullName evidence="2">Uncharacterized protein</fullName>
    </submittedName>
</protein>
<dbReference type="AlphaFoldDB" id="G0UD15"/>
<name>G0UD15_TRYVY</name>
<feature type="compositionally biased region" description="Polar residues" evidence="1">
    <location>
        <begin position="150"/>
        <end position="171"/>
    </location>
</feature>
<dbReference type="EMBL" id="HE573027">
    <property type="protein sequence ID" value="CCC53725.1"/>
    <property type="molecule type" value="Genomic_DNA"/>
</dbReference>
<dbReference type="OMA" id="ARAMKRY"/>
<accession>G0UD15</accession>
<reference evidence="2" key="1">
    <citation type="journal article" date="2012" name="Proc. Natl. Acad. Sci. U.S.A.">
        <title>Antigenic diversity is generated by distinct evolutionary mechanisms in African trypanosome species.</title>
        <authorList>
            <person name="Jackson A.P."/>
            <person name="Berry A."/>
            <person name="Aslett M."/>
            <person name="Allison H.C."/>
            <person name="Burton P."/>
            <person name="Vavrova-Anderson J."/>
            <person name="Brown R."/>
            <person name="Browne H."/>
            <person name="Corton N."/>
            <person name="Hauser H."/>
            <person name="Gamble J."/>
            <person name="Gilderthorp R."/>
            <person name="Marcello L."/>
            <person name="McQuillan J."/>
            <person name="Otto T.D."/>
            <person name="Quail M.A."/>
            <person name="Sanders M.J."/>
            <person name="van Tonder A."/>
            <person name="Ginger M.L."/>
            <person name="Field M.C."/>
            <person name="Barry J.D."/>
            <person name="Hertz-Fowler C."/>
            <person name="Berriman M."/>
        </authorList>
    </citation>
    <scope>NUCLEOTIDE SEQUENCE</scope>
    <source>
        <strain evidence="2">Y486</strain>
    </source>
</reference>